<sequence length="93" mass="10938">MARYQVEYADTFDKAMEKLDKGNQRFIMNWISQHLKDVDFPTSPGKVLKGVFSGYVRFRVGNYRIIAKVDNDKFIITNVTVGHRSEVYRIKKF</sequence>
<comment type="caution">
    <text evidence="3">The sequence shown here is derived from an EMBL/GenBank/DDBJ whole genome shotgun (WGS) entry which is preliminary data.</text>
</comment>
<name>A0A1X1L0A5_STRMT</name>
<keyword evidence="2" id="KW-1277">Toxin-antitoxin system</keyword>
<dbReference type="EMBL" id="NCVM01000014">
    <property type="protein sequence ID" value="ORP05126.1"/>
    <property type="molecule type" value="Genomic_DNA"/>
</dbReference>
<dbReference type="AlphaFoldDB" id="A0A1X1L0A5"/>
<dbReference type="PANTHER" id="PTHR35601">
    <property type="entry name" value="TOXIN RELE"/>
    <property type="match status" value="1"/>
</dbReference>
<dbReference type="PANTHER" id="PTHR35601:SF1">
    <property type="entry name" value="TOXIN RELE"/>
    <property type="match status" value="1"/>
</dbReference>
<dbReference type="Proteomes" id="UP000193388">
    <property type="component" value="Unassembled WGS sequence"/>
</dbReference>
<evidence type="ECO:0000313" key="3">
    <source>
        <dbReference type="EMBL" id="ORP05126.1"/>
    </source>
</evidence>
<organism evidence="3 4">
    <name type="scientific">Streptococcus mitis</name>
    <dbReference type="NCBI Taxonomy" id="28037"/>
    <lineage>
        <taxon>Bacteria</taxon>
        <taxon>Bacillati</taxon>
        <taxon>Bacillota</taxon>
        <taxon>Bacilli</taxon>
        <taxon>Lactobacillales</taxon>
        <taxon>Streptococcaceae</taxon>
        <taxon>Streptococcus</taxon>
        <taxon>Streptococcus mitis group</taxon>
    </lineage>
</organism>
<dbReference type="InterPro" id="IPR035093">
    <property type="entry name" value="RelE/ParE_toxin_dom_sf"/>
</dbReference>
<evidence type="ECO:0000256" key="2">
    <source>
        <dbReference type="ARBA" id="ARBA00022649"/>
    </source>
</evidence>
<comment type="similarity">
    <text evidence="1">Belongs to the RelE toxin family.</text>
</comment>
<proteinExistence type="inferred from homology"/>
<evidence type="ECO:0000256" key="1">
    <source>
        <dbReference type="ARBA" id="ARBA00006226"/>
    </source>
</evidence>
<dbReference type="InterPro" id="IPR007712">
    <property type="entry name" value="RelE/ParE_toxin"/>
</dbReference>
<dbReference type="Gene3D" id="3.30.2310.20">
    <property type="entry name" value="RelE-like"/>
    <property type="match status" value="1"/>
</dbReference>
<gene>
    <name evidence="3" type="ORF">B7693_00105</name>
</gene>
<reference evidence="3 4" key="1">
    <citation type="journal article" date="2016" name="Eur. J. Clin. Microbiol. Infect. Dis.">
        <title>Whole genome sequencing as a tool for phylogenetic analysis of clinical strains of Mitis group streptococci.</title>
        <authorList>
            <person name="Rasmussen L.H."/>
            <person name="Dargis R."/>
            <person name="Hojholt K."/>
            <person name="Christensen J.J."/>
            <person name="Skovgaard O."/>
            <person name="Justesen U.S."/>
            <person name="Rosenvinge F.S."/>
            <person name="Moser C."/>
            <person name="Lukjancenko O."/>
            <person name="Rasmussen S."/>
            <person name="Nielsen X.C."/>
        </authorList>
    </citation>
    <scope>NUCLEOTIDE SEQUENCE [LARGE SCALE GENOMIC DNA]</scope>
    <source>
        <strain evidence="3 4">B_5756_13</strain>
    </source>
</reference>
<dbReference type="SUPFAM" id="SSF143011">
    <property type="entry name" value="RelE-like"/>
    <property type="match status" value="1"/>
</dbReference>
<dbReference type="RefSeq" id="WP_084928047.1">
    <property type="nucleotide sequence ID" value="NZ_NCVM01000014.1"/>
</dbReference>
<dbReference type="Pfam" id="PF05016">
    <property type="entry name" value="ParE_toxin"/>
    <property type="match status" value="1"/>
</dbReference>
<accession>A0A1X1L0A5</accession>
<evidence type="ECO:0000313" key="4">
    <source>
        <dbReference type="Proteomes" id="UP000193388"/>
    </source>
</evidence>
<protein>
    <submittedName>
        <fullName evidence="3">Pirin</fullName>
    </submittedName>
</protein>